<proteinExistence type="predicted"/>
<dbReference type="SUPFAM" id="SSF74650">
    <property type="entry name" value="Galactose mutarotase-like"/>
    <property type="match status" value="1"/>
</dbReference>
<sequence length="289" mass="33674">MKFKNHAKCYNKTNELGEDMSTYTIQNSFASVTIDEHAAEIHSFFDCETNIEAMWQGDKTYWAGRNPILFPMVGKTWDGILHIQGKEYRTGNHGFARNSEFKCIKHTDTQIVMELCDSEETLAQYPFHFRIEVTYTLEGKKLDITYQIENRNTCVMPFNFGLHPAFNCPLEEGKTFDAYHLELNQKEVLNEQEVDVITLDKDALKKTIIIKNPHSTCTKLTDGIHGIQVEYQNYPWLAYWSPYAPFVCIEPWYSHTDFEKNEVPFEKREGTIVLNVNDSWQTAYSITLF</sequence>
<dbReference type="HOGENOM" id="CLU_057834_1_0_9"/>
<evidence type="ECO:0000313" key="1">
    <source>
        <dbReference type="EMBL" id="EFW24034.1"/>
    </source>
</evidence>
<dbReference type="GO" id="GO:0005975">
    <property type="term" value="P:carbohydrate metabolic process"/>
    <property type="evidence" value="ECO:0007669"/>
    <property type="project" value="InterPro"/>
</dbReference>
<dbReference type="GO" id="GO:0030246">
    <property type="term" value="F:carbohydrate binding"/>
    <property type="evidence" value="ECO:0007669"/>
    <property type="project" value="InterPro"/>
</dbReference>
<dbReference type="Gene3D" id="2.70.98.10">
    <property type="match status" value="1"/>
</dbReference>
<dbReference type="GO" id="GO:0016853">
    <property type="term" value="F:isomerase activity"/>
    <property type="evidence" value="ECO:0007669"/>
    <property type="project" value="InterPro"/>
</dbReference>
<dbReference type="InterPro" id="IPR014718">
    <property type="entry name" value="GH-type_carb-bd"/>
</dbReference>
<dbReference type="EMBL" id="AECQ01000028">
    <property type="protein sequence ID" value="EFW24034.1"/>
    <property type="molecule type" value="Genomic_DNA"/>
</dbReference>
<keyword evidence="2" id="KW-1185">Reference proteome</keyword>
<dbReference type="InterPro" id="IPR037481">
    <property type="entry name" value="LacX"/>
</dbReference>
<dbReference type="InterPro" id="IPR011013">
    <property type="entry name" value="Gal_mutarotase_sf_dom"/>
</dbReference>
<dbReference type="STRING" id="706433.HMPREF9430_01410"/>
<organism evidence="1 2">
    <name type="scientific">Solobacterium moorei F0204</name>
    <dbReference type="NCBI Taxonomy" id="706433"/>
    <lineage>
        <taxon>Bacteria</taxon>
        <taxon>Bacillati</taxon>
        <taxon>Bacillota</taxon>
        <taxon>Erysipelotrichia</taxon>
        <taxon>Erysipelotrichales</taxon>
        <taxon>Erysipelotrichaceae</taxon>
        <taxon>Solobacterium</taxon>
    </lineage>
</organism>
<dbReference type="PANTHER" id="PTHR11122">
    <property type="entry name" value="APOSPORY-ASSOCIATED PROTEIN C-RELATED"/>
    <property type="match status" value="1"/>
</dbReference>
<protein>
    <submittedName>
        <fullName evidence="1">Aldose 1-epimerase</fullName>
    </submittedName>
</protein>
<evidence type="ECO:0000313" key="2">
    <source>
        <dbReference type="Proteomes" id="UP000004097"/>
    </source>
</evidence>
<accession>E7MPC9</accession>
<reference evidence="1 2" key="1">
    <citation type="submission" date="2010-08" db="EMBL/GenBank/DDBJ databases">
        <authorList>
            <person name="Weinstock G."/>
            <person name="Sodergren E."/>
            <person name="Clifton S."/>
            <person name="Fulton L."/>
            <person name="Fulton B."/>
            <person name="Courtney L."/>
            <person name="Fronick C."/>
            <person name="Harrison M."/>
            <person name="Strong C."/>
            <person name="Farmer C."/>
            <person name="Delahaunty K."/>
            <person name="Markovic C."/>
            <person name="Hall O."/>
            <person name="Minx P."/>
            <person name="Tomlinson C."/>
            <person name="Mitreva M."/>
            <person name="Hou S."/>
            <person name="Chen J."/>
            <person name="Wollam A."/>
            <person name="Pepin K.H."/>
            <person name="Johnson M."/>
            <person name="Bhonagiri V."/>
            <person name="Zhang X."/>
            <person name="Suruliraj S."/>
            <person name="Warren W."/>
            <person name="Chinwalla A."/>
            <person name="Mardis E.R."/>
            <person name="Wilson R.K."/>
        </authorList>
    </citation>
    <scope>NUCLEOTIDE SEQUENCE [LARGE SCALE GENOMIC DNA]</scope>
    <source>
        <strain evidence="1 2">F0204</strain>
    </source>
</reference>
<comment type="caution">
    <text evidence="1">The sequence shown here is derived from an EMBL/GenBank/DDBJ whole genome shotgun (WGS) entry which is preliminary data.</text>
</comment>
<name>E7MPC9_9FIRM</name>
<dbReference type="InterPro" id="IPR008183">
    <property type="entry name" value="Aldose_1/G6P_1-epimerase"/>
</dbReference>
<dbReference type="eggNOG" id="COG2017">
    <property type="taxonomic scope" value="Bacteria"/>
</dbReference>
<gene>
    <name evidence="1" type="ORF">HMPREF9430_01410</name>
</gene>
<dbReference type="AlphaFoldDB" id="E7MPC9"/>
<dbReference type="CDD" id="cd09024">
    <property type="entry name" value="Aldose_epim_lacX"/>
    <property type="match status" value="1"/>
</dbReference>
<dbReference type="Pfam" id="PF01263">
    <property type="entry name" value="Aldose_epim"/>
    <property type="match status" value="1"/>
</dbReference>
<dbReference type="PANTHER" id="PTHR11122:SF13">
    <property type="entry name" value="GLUCOSE-6-PHOSPHATE 1-EPIMERASE"/>
    <property type="match status" value="1"/>
</dbReference>
<dbReference type="Proteomes" id="UP000004097">
    <property type="component" value="Unassembled WGS sequence"/>
</dbReference>